<dbReference type="OrthoDB" id="159630at2759"/>
<name>A0A9N8EU72_9STRA</name>
<dbReference type="PANTHER" id="PTHR46586">
    <property type="entry name" value="ANKYRIN REPEAT-CONTAINING PROTEIN"/>
    <property type="match status" value="1"/>
</dbReference>
<dbReference type="Pfam" id="PF13637">
    <property type="entry name" value="Ank_4"/>
    <property type="match status" value="1"/>
</dbReference>
<dbReference type="InterPro" id="IPR036770">
    <property type="entry name" value="Ankyrin_rpt-contain_sf"/>
</dbReference>
<reference evidence="1" key="1">
    <citation type="submission" date="2020-06" db="EMBL/GenBank/DDBJ databases">
        <authorList>
            <consortium name="Plant Systems Biology data submission"/>
        </authorList>
    </citation>
    <scope>NUCLEOTIDE SEQUENCE</scope>
    <source>
        <strain evidence="1">D6</strain>
    </source>
</reference>
<dbReference type="Proteomes" id="UP001153069">
    <property type="component" value="Unassembled WGS sequence"/>
</dbReference>
<dbReference type="InterPro" id="IPR002110">
    <property type="entry name" value="Ankyrin_rpt"/>
</dbReference>
<evidence type="ECO:0000313" key="1">
    <source>
        <dbReference type="EMBL" id="CAB9527237.1"/>
    </source>
</evidence>
<dbReference type="InterPro" id="IPR052050">
    <property type="entry name" value="SecEffector_AnkRepeat"/>
</dbReference>
<proteinExistence type="predicted"/>
<keyword evidence="2" id="KW-1185">Reference proteome</keyword>
<accession>A0A9N8EU72</accession>
<dbReference type="PANTHER" id="PTHR46586:SF3">
    <property type="entry name" value="ANKYRIN REPEAT-CONTAINING PROTEIN"/>
    <property type="match status" value="1"/>
</dbReference>
<evidence type="ECO:0000313" key="2">
    <source>
        <dbReference type="Proteomes" id="UP001153069"/>
    </source>
</evidence>
<dbReference type="SUPFAM" id="SSF140860">
    <property type="entry name" value="Pseudo ankyrin repeat-like"/>
    <property type="match status" value="1"/>
</dbReference>
<organism evidence="1 2">
    <name type="scientific">Seminavis robusta</name>
    <dbReference type="NCBI Taxonomy" id="568900"/>
    <lineage>
        <taxon>Eukaryota</taxon>
        <taxon>Sar</taxon>
        <taxon>Stramenopiles</taxon>
        <taxon>Ochrophyta</taxon>
        <taxon>Bacillariophyta</taxon>
        <taxon>Bacillariophyceae</taxon>
        <taxon>Bacillariophycidae</taxon>
        <taxon>Naviculales</taxon>
        <taxon>Naviculaceae</taxon>
        <taxon>Seminavis</taxon>
    </lineage>
</organism>
<gene>
    <name evidence="1" type="ORF">SEMRO_1962_G308111.1</name>
</gene>
<comment type="caution">
    <text evidence="1">The sequence shown here is derived from an EMBL/GenBank/DDBJ whole genome shotgun (WGS) entry which is preliminary data.</text>
</comment>
<dbReference type="EMBL" id="CAICTM010001960">
    <property type="protein sequence ID" value="CAB9527237.1"/>
    <property type="molecule type" value="Genomic_DNA"/>
</dbReference>
<protein>
    <recommendedName>
        <fullName evidence="3">Ankyrin repeat-containing domain</fullName>
    </recommendedName>
</protein>
<sequence length="194" mass="21670">MLKWACKNGCPWDERMCQYAARPGCLDILIWARVNGFPWNANTCEAAAEGGHLEFLKWAVENGCPWNARTCEAAAARHGHFEVLKWAEGNGCPWNEDTCMWAANNQMTKSAVQANRTCLLHHSVFSVEDSTTSLELGCSLQPLFQISMLFCYVSCFLCVRASSFYQLLAVSGNRQDSVVKISISCFYISGFTNL</sequence>
<evidence type="ECO:0008006" key="3">
    <source>
        <dbReference type="Google" id="ProtNLM"/>
    </source>
</evidence>
<dbReference type="Gene3D" id="1.25.40.20">
    <property type="entry name" value="Ankyrin repeat-containing domain"/>
    <property type="match status" value="1"/>
</dbReference>
<dbReference type="AlphaFoldDB" id="A0A9N8EU72"/>